<comment type="similarity">
    <text evidence="1 8">Belongs to the cytochrome P450 family.</text>
</comment>
<dbReference type="InterPro" id="IPR002401">
    <property type="entry name" value="Cyt_P450_E_grp-I"/>
</dbReference>
<evidence type="ECO:0000256" key="1">
    <source>
        <dbReference type="ARBA" id="ARBA00010617"/>
    </source>
</evidence>
<evidence type="ECO:0000256" key="6">
    <source>
        <dbReference type="ARBA" id="ARBA00023033"/>
    </source>
</evidence>
<dbReference type="GO" id="GO:0016705">
    <property type="term" value="F:oxidoreductase activity, acting on paired donors, with incorporation or reduction of molecular oxygen"/>
    <property type="evidence" value="ECO:0007669"/>
    <property type="project" value="InterPro"/>
</dbReference>
<organism evidence="9 10">
    <name type="scientific">Eragrostis curvula</name>
    <name type="common">weeping love grass</name>
    <dbReference type="NCBI Taxonomy" id="38414"/>
    <lineage>
        <taxon>Eukaryota</taxon>
        <taxon>Viridiplantae</taxon>
        <taxon>Streptophyta</taxon>
        <taxon>Embryophyta</taxon>
        <taxon>Tracheophyta</taxon>
        <taxon>Spermatophyta</taxon>
        <taxon>Magnoliopsida</taxon>
        <taxon>Liliopsida</taxon>
        <taxon>Poales</taxon>
        <taxon>Poaceae</taxon>
        <taxon>PACMAD clade</taxon>
        <taxon>Chloridoideae</taxon>
        <taxon>Eragrostideae</taxon>
        <taxon>Eragrostidinae</taxon>
        <taxon>Eragrostis</taxon>
    </lineage>
</organism>
<keyword evidence="10" id="KW-1185">Reference proteome</keyword>
<feature type="binding site" description="axial binding residue" evidence="7">
    <location>
        <position position="468"/>
    </location>
    <ligand>
        <name>heme</name>
        <dbReference type="ChEBI" id="CHEBI:30413"/>
    </ligand>
    <ligandPart>
        <name>Fe</name>
        <dbReference type="ChEBI" id="CHEBI:18248"/>
    </ligandPart>
</feature>
<dbReference type="SUPFAM" id="SSF48264">
    <property type="entry name" value="Cytochrome P450"/>
    <property type="match status" value="1"/>
</dbReference>
<dbReference type="InterPro" id="IPR017972">
    <property type="entry name" value="Cyt_P450_CS"/>
</dbReference>
<dbReference type="PRINTS" id="PR00463">
    <property type="entry name" value="EP450I"/>
</dbReference>
<keyword evidence="2 7" id="KW-0349">Heme</keyword>
<keyword evidence="6 8" id="KW-0503">Monooxygenase</keyword>
<keyword evidence="4 8" id="KW-0560">Oxidoreductase</keyword>
<dbReference type="Gene3D" id="1.10.630.10">
    <property type="entry name" value="Cytochrome P450"/>
    <property type="match status" value="1"/>
</dbReference>
<dbReference type="OrthoDB" id="1055148at2759"/>
<dbReference type="PANTHER" id="PTHR47955">
    <property type="entry name" value="CYTOCHROME P450 FAMILY 71 PROTEIN"/>
    <property type="match status" value="1"/>
</dbReference>
<protein>
    <recommendedName>
        <fullName evidence="11">Cytochrome P450</fullName>
    </recommendedName>
</protein>
<proteinExistence type="inferred from homology"/>
<dbReference type="Pfam" id="PF00067">
    <property type="entry name" value="p450"/>
    <property type="match status" value="1"/>
</dbReference>
<dbReference type="InterPro" id="IPR001128">
    <property type="entry name" value="Cyt_P450"/>
</dbReference>
<evidence type="ECO:0000256" key="8">
    <source>
        <dbReference type="RuleBase" id="RU000461"/>
    </source>
</evidence>
<gene>
    <name evidence="9" type="ORF">EJB05_18299</name>
</gene>
<dbReference type="Proteomes" id="UP000324897">
    <property type="component" value="Unassembled WGS sequence"/>
</dbReference>
<dbReference type="EMBL" id="RWGY01000009">
    <property type="protein sequence ID" value="TVU36367.1"/>
    <property type="molecule type" value="Genomic_DNA"/>
</dbReference>
<sequence>MRASAMIVARLGARTMLMSAELDKMRAFVLVAVAAALLLFVFLNVVKSLRRRSSGKLPPSPPSLPLVGHLHLIGPLTHRSLHQLHLRHGAGGGLLLLQLGRRRTLVVSTAAAAADVYRNHDLAFASRPRNLAADKQLYGGGNVSFAPYGELWRRAKKVAVVHLLSPRRAVSFAPVRAAEAAAMVARAARAAGSGEAVELRELLYGYTNAVVTRAATGAAGATADRLKRLLGHSATLVAGLQADDVLPAAAARLVRRAAGVERKIDAMVGEWDRFLSEIVAEHKEKSSGEDDFLDVLLRLREEEGADGLELTDNVIKSTVKDMIAAATETTSVTLEWAMAEIVGNPRVMAKLQDEIARVAGSTASPTEAELGRMGYLRAVVKEVLRLHPPAPLLLPHESTAAVVLQGGYEIPAKTALFVNVWAIGRDPAAWDEPEEFWPERFVAGGGSAVDFRGTDYQLLPFGAGRRMCPGINFALPVVDLALASLLHHFDWSLPSGMRPEDLDMAEAPGLTTPRRAPLVLIPRRKTLS</sequence>
<comment type="cofactor">
    <cofactor evidence="7">
        <name>heme</name>
        <dbReference type="ChEBI" id="CHEBI:30413"/>
    </cofactor>
</comment>
<evidence type="ECO:0000256" key="2">
    <source>
        <dbReference type="ARBA" id="ARBA00022617"/>
    </source>
</evidence>
<evidence type="ECO:0000313" key="10">
    <source>
        <dbReference type="Proteomes" id="UP000324897"/>
    </source>
</evidence>
<dbReference type="FunFam" id="1.10.630.10:FF:000043">
    <property type="entry name" value="Cytochrome P450 99A2"/>
    <property type="match status" value="1"/>
</dbReference>
<reference evidence="9 10" key="1">
    <citation type="journal article" date="2019" name="Sci. Rep.">
        <title>A high-quality genome of Eragrostis curvula grass provides insights into Poaceae evolution and supports new strategies to enhance forage quality.</title>
        <authorList>
            <person name="Carballo J."/>
            <person name="Santos B.A.C.M."/>
            <person name="Zappacosta D."/>
            <person name="Garbus I."/>
            <person name="Selva J.P."/>
            <person name="Gallo C.A."/>
            <person name="Diaz A."/>
            <person name="Albertini E."/>
            <person name="Caccamo M."/>
            <person name="Echenique V."/>
        </authorList>
    </citation>
    <scope>NUCLEOTIDE SEQUENCE [LARGE SCALE GENOMIC DNA]</scope>
    <source>
        <strain evidence="10">cv. Victoria</strain>
        <tissue evidence="9">Leaf</tissue>
    </source>
</reference>
<accession>A0A5J9VLA4</accession>
<dbReference type="GO" id="GO:0020037">
    <property type="term" value="F:heme binding"/>
    <property type="evidence" value="ECO:0007669"/>
    <property type="project" value="InterPro"/>
</dbReference>
<evidence type="ECO:0000256" key="3">
    <source>
        <dbReference type="ARBA" id="ARBA00022723"/>
    </source>
</evidence>
<dbReference type="Gramene" id="TVU36367">
    <property type="protein sequence ID" value="TVU36367"/>
    <property type="gene ID" value="EJB05_18299"/>
</dbReference>
<evidence type="ECO:0000256" key="7">
    <source>
        <dbReference type="PIRSR" id="PIRSR602401-1"/>
    </source>
</evidence>
<keyword evidence="5 7" id="KW-0408">Iron</keyword>
<dbReference type="PANTHER" id="PTHR47955:SF15">
    <property type="entry name" value="CYTOCHROME P450 71A2-LIKE"/>
    <property type="match status" value="1"/>
</dbReference>
<evidence type="ECO:0008006" key="11">
    <source>
        <dbReference type="Google" id="ProtNLM"/>
    </source>
</evidence>
<feature type="non-terminal residue" evidence="9">
    <location>
        <position position="1"/>
    </location>
</feature>
<dbReference type="GO" id="GO:0004497">
    <property type="term" value="F:monooxygenase activity"/>
    <property type="evidence" value="ECO:0007669"/>
    <property type="project" value="UniProtKB-KW"/>
</dbReference>
<evidence type="ECO:0000313" key="9">
    <source>
        <dbReference type="EMBL" id="TVU36367.1"/>
    </source>
</evidence>
<evidence type="ECO:0000256" key="4">
    <source>
        <dbReference type="ARBA" id="ARBA00023002"/>
    </source>
</evidence>
<dbReference type="PRINTS" id="PR00385">
    <property type="entry name" value="P450"/>
</dbReference>
<dbReference type="InterPro" id="IPR036396">
    <property type="entry name" value="Cyt_P450_sf"/>
</dbReference>
<dbReference type="GO" id="GO:0005506">
    <property type="term" value="F:iron ion binding"/>
    <property type="evidence" value="ECO:0007669"/>
    <property type="project" value="InterPro"/>
</dbReference>
<evidence type="ECO:0000256" key="5">
    <source>
        <dbReference type="ARBA" id="ARBA00023004"/>
    </source>
</evidence>
<comment type="caution">
    <text evidence="9">The sequence shown here is derived from an EMBL/GenBank/DDBJ whole genome shotgun (WGS) entry which is preliminary data.</text>
</comment>
<name>A0A5J9VLA4_9POAL</name>
<keyword evidence="3 7" id="KW-0479">Metal-binding</keyword>
<dbReference type="AlphaFoldDB" id="A0A5J9VLA4"/>
<dbReference type="PROSITE" id="PS00086">
    <property type="entry name" value="CYTOCHROME_P450"/>
    <property type="match status" value="1"/>
</dbReference>